<dbReference type="KEGG" id="psoj:PHYSODRAFT_305708"/>
<dbReference type="RefSeq" id="XP_009535466.1">
    <property type="nucleotide sequence ID" value="XM_009537171.1"/>
</dbReference>
<dbReference type="AlphaFoldDB" id="G5A678"/>
<protein>
    <submittedName>
        <fullName evidence="1">Uncharacterized protein</fullName>
    </submittedName>
</protein>
<dbReference type="GeneID" id="20642590"/>
<accession>G5A678</accession>
<dbReference type="EMBL" id="JH159160">
    <property type="protein sequence ID" value="EGZ08833.1"/>
    <property type="molecule type" value="Genomic_DNA"/>
</dbReference>
<evidence type="ECO:0000313" key="1">
    <source>
        <dbReference type="EMBL" id="EGZ08833.1"/>
    </source>
</evidence>
<proteinExistence type="predicted"/>
<dbReference type="Proteomes" id="UP000002640">
    <property type="component" value="Unassembled WGS sequence"/>
</dbReference>
<organism evidence="1 2">
    <name type="scientific">Phytophthora sojae (strain P6497)</name>
    <name type="common">Soybean stem and root rot agent</name>
    <name type="synonym">Phytophthora megasperma f. sp. glycines</name>
    <dbReference type="NCBI Taxonomy" id="1094619"/>
    <lineage>
        <taxon>Eukaryota</taxon>
        <taxon>Sar</taxon>
        <taxon>Stramenopiles</taxon>
        <taxon>Oomycota</taxon>
        <taxon>Peronosporomycetes</taxon>
        <taxon>Peronosporales</taxon>
        <taxon>Peronosporaceae</taxon>
        <taxon>Phytophthora</taxon>
    </lineage>
</organism>
<keyword evidence="2" id="KW-1185">Reference proteome</keyword>
<sequence length="453" mass="51188">MTPPAKDGMKMIPRAEKEIDLFCGVFGMSGMISLTKRLSENVDSVVKALAEELGARHLELNLYLAQKTGENRQTEWIVADEELDKLLLGGLPKDATEDFLKLFDWNDGNCGQLVDIKAIGDIVGFTGSKFYVRREILSVLKAFRDVFNEKLFEDTNADFEKQFIFMGSPGTGKSCILALICFYLAIEKDVPVVWHRHLTEGKEDPVTRLFDQGKYYEWRDLDSAIFTAIDESQSSDAVAEEFDSSGEGSLDQFVSGGNVRFFVIPIGVAKTKLHAAFLNINTATAGCLLTPNGTDLQEQIDRIRMMGVRDATDPEQYTDPFYWRAFVSSKLALNTLLTMMGPDFFHQFVLGVAREQLFDSQVRQQQTVGISYMKYDNLNRMTNMDRWRDVMRLDMGTITFGRSSRSGEDPTIQRKGKTLGEYAAVMAEWAENPDMMDYWIPASIRRSVFVCCS</sequence>
<name>G5A678_PHYSP</name>
<dbReference type="InParanoid" id="G5A678"/>
<evidence type="ECO:0000313" key="2">
    <source>
        <dbReference type="Proteomes" id="UP000002640"/>
    </source>
</evidence>
<reference evidence="1 2" key="1">
    <citation type="journal article" date="2006" name="Science">
        <title>Phytophthora genome sequences uncover evolutionary origins and mechanisms of pathogenesis.</title>
        <authorList>
            <person name="Tyler B.M."/>
            <person name="Tripathy S."/>
            <person name="Zhang X."/>
            <person name="Dehal P."/>
            <person name="Jiang R.H."/>
            <person name="Aerts A."/>
            <person name="Arredondo F.D."/>
            <person name="Baxter L."/>
            <person name="Bensasson D."/>
            <person name="Beynon J.L."/>
            <person name="Chapman J."/>
            <person name="Damasceno C.M."/>
            <person name="Dorrance A.E."/>
            <person name="Dou D."/>
            <person name="Dickerman A.W."/>
            <person name="Dubchak I.L."/>
            <person name="Garbelotto M."/>
            <person name="Gijzen M."/>
            <person name="Gordon S.G."/>
            <person name="Govers F."/>
            <person name="Grunwald N.J."/>
            <person name="Huang W."/>
            <person name="Ivors K.L."/>
            <person name="Jones R.W."/>
            <person name="Kamoun S."/>
            <person name="Krampis K."/>
            <person name="Lamour K.H."/>
            <person name="Lee M.K."/>
            <person name="McDonald W.H."/>
            <person name="Medina M."/>
            <person name="Meijer H.J."/>
            <person name="Nordberg E.K."/>
            <person name="Maclean D.J."/>
            <person name="Ospina-Giraldo M.D."/>
            <person name="Morris P.F."/>
            <person name="Phuntumart V."/>
            <person name="Putnam N.H."/>
            <person name="Rash S."/>
            <person name="Rose J.K."/>
            <person name="Sakihama Y."/>
            <person name="Salamov A.A."/>
            <person name="Savidor A."/>
            <person name="Scheuring C.F."/>
            <person name="Smith B.M."/>
            <person name="Sobral B.W."/>
            <person name="Terry A."/>
            <person name="Torto-Alalibo T.A."/>
            <person name="Win J."/>
            <person name="Xu Z."/>
            <person name="Zhang H."/>
            <person name="Grigoriev I.V."/>
            <person name="Rokhsar D.S."/>
            <person name="Boore J.L."/>
        </authorList>
    </citation>
    <scope>NUCLEOTIDE SEQUENCE [LARGE SCALE GENOMIC DNA]</scope>
    <source>
        <strain evidence="1 2">P6497</strain>
    </source>
</reference>
<gene>
    <name evidence="1" type="ORF">PHYSODRAFT_305708</name>
</gene>